<dbReference type="Proteomes" id="UP000070339">
    <property type="component" value="Unassembled WGS sequence"/>
</dbReference>
<comment type="caution">
    <text evidence="1">The sequence shown here is derived from an EMBL/GenBank/DDBJ whole genome shotgun (WGS) entry which is preliminary data.</text>
</comment>
<gene>
    <name evidence="1" type="ORF">WM41_0076</name>
</gene>
<evidence type="ECO:0000313" key="1">
    <source>
        <dbReference type="EMBL" id="KXU19253.1"/>
    </source>
</evidence>
<name>A0ABR5VCX6_9CORY</name>
<proteinExistence type="predicted"/>
<dbReference type="EMBL" id="LTEB01000009">
    <property type="protein sequence ID" value="KXU19253.1"/>
    <property type="molecule type" value="Genomic_DNA"/>
</dbReference>
<keyword evidence="2" id="KW-1185">Reference proteome</keyword>
<sequence length="45" mass="4988">MLAIKRAFPIIVGHIFVVISQNRELSLTYVETDGAEPGTDSRVSR</sequence>
<organism evidence="1 2">
    <name type="scientific">Corynebacterium simulans</name>
    <dbReference type="NCBI Taxonomy" id="146827"/>
    <lineage>
        <taxon>Bacteria</taxon>
        <taxon>Bacillati</taxon>
        <taxon>Actinomycetota</taxon>
        <taxon>Actinomycetes</taxon>
        <taxon>Mycobacteriales</taxon>
        <taxon>Corynebacteriaceae</taxon>
        <taxon>Corynebacterium</taxon>
    </lineage>
</organism>
<protein>
    <submittedName>
        <fullName evidence="1">Uncharacterized protein</fullName>
    </submittedName>
</protein>
<accession>A0ABR5VCX6</accession>
<reference evidence="1 2" key="1">
    <citation type="journal article" date="2016" name="Int. J. Syst. Evol. Microbiol.">
        <title>Resolving the Complexity of Human Skin Metagenomes Using Single-Molecule Sequencing.</title>
        <authorList>
            <consortium name="NISC Comparative Sequencing Program"/>
            <person name="Tsai Y.C."/>
            <person name="Conlan S."/>
            <person name="Deming C."/>
            <person name="Segre J.A."/>
            <person name="Kong H.H."/>
            <person name="Korlach J."/>
            <person name="Oh J."/>
        </authorList>
    </citation>
    <scope>NUCLEOTIDE SEQUENCE [LARGE SCALE GENOMIC DNA]</scope>
    <source>
        <strain evidence="1 2">1B08</strain>
    </source>
</reference>
<evidence type="ECO:0000313" key="2">
    <source>
        <dbReference type="Proteomes" id="UP000070339"/>
    </source>
</evidence>